<evidence type="ECO:0000256" key="5">
    <source>
        <dbReference type="ARBA" id="ARBA00022519"/>
    </source>
</evidence>
<dbReference type="Gene3D" id="3.30.565.10">
    <property type="entry name" value="Histidine kinase-like ATPase, C-terminal domain"/>
    <property type="match status" value="1"/>
</dbReference>
<dbReference type="CDD" id="cd00082">
    <property type="entry name" value="HisKA"/>
    <property type="match status" value="1"/>
</dbReference>
<dbReference type="InterPro" id="IPR005467">
    <property type="entry name" value="His_kinase_dom"/>
</dbReference>
<evidence type="ECO:0000256" key="2">
    <source>
        <dbReference type="ARBA" id="ARBA00004429"/>
    </source>
</evidence>
<evidence type="ECO:0000256" key="11">
    <source>
        <dbReference type="ARBA" id="ARBA00022840"/>
    </source>
</evidence>
<evidence type="ECO:0000256" key="16">
    <source>
        <dbReference type="SAM" id="Phobius"/>
    </source>
</evidence>
<feature type="domain" description="Histidine kinase" evidence="17">
    <location>
        <begin position="361"/>
        <end position="582"/>
    </location>
</feature>
<dbReference type="CDD" id="cd12914">
    <property type="entry name" value="PDC1_DGC_like"/>
    <property type="match status" value="1"/>
</dbReference>
<dbReference type="GO" id="GO:0000155">
    <property type="term" value="F:phosphorelay sensor kinase activity"/>
    <property type="evidence" value="ECO:0007669"/>
    <property type="project" value="InterPro"/>
</dbReference>
<dbReference type="GO" id="GO:0005524">
    <property type="term" value="F:ATP binding"/>
    <property type="evidence" value="ECO:0007669"/>
    <property type="project" value="UniProtKB-KW"/>
</dbReference>
<evidence type="ECO:0000259" key="17">
    <source>
        <dbReference type="PROSITE" id="PS50109"/>
    </source>
</evidence>
<evidence type="ECO:0000256" key="14">
    <source>
        <dbReference type="ARBA" id="ARBA00023136"/>
    </source>
</evidence>
<dbReference type="InterPro" id="IPR003594">
    <property type="entry name" value="HATPase_dom"/>
</dbReference>
<organism evidence="18">
    <name type="scientific">uncultured Thiotrichaceae bacterium</name>
    <dbReference type="NCBI Taxonomy" id="298394"/>
    <lineage>
        <taxon>Bacteria</taxon>
        <taxon>Pseudomonadati</taxon>
        <taxon>Pseudomonadota</taxon>
        <taxon>Gammaproteobacteria</taxon>
        <taxon>Thiotrichales</taxon>
        <taxon>Thiotrichaceae</taxon>
        <taxon>environmental samples</taxon>
    </lineage>
</organism>
<dbReference type="InterPro" id="IPR029151">
    <property type="entry name" value="Sensor-like_sf"/>
</dbReference>
<gene>
    <name evidence="18" type="ORF">HELGO_WM10485</name>
</gene>
<dbReference type="SUPFAM" id="SSF47384">
    <property type="entry name" value="Homodimeric domain of signal transducing histidine kinase"/>
    <property type="match status" value="1"/>
</dbReference>
<dbReference type="FunFam" id="1.10.287.130:FF:000049">
    <property type="entry name" value="C4-dicarboxylate transport sensor protein DctB"/>
    <property type="match status" value="1"/>
</dbReference>
<name>A0A6S6S8X3_9GAMM</name>
<feature type="transmembrane region" description="Helical" evidence="16">
    <location>
        <begin position="289"/>
        <end position="311"/>
    </location>
</feature>
<dbReference type="SUPFAM" id="SSF103190">
    <property type="entry name" value="Sensory domain-like"/>
    <property type="match status" value="1"/>
</dbReference>
<accession>A0A6S6S8X3</accession>
<dbReference type="PRINTS" id="PR00344">
    <property type="entry name" value="BCTRLSENSOR"/>
</dbReference>
<evidence type="ECO:0000256" key="7">
    <source>
        <dbReference type="ARBA" id="ARBA00022679"/>
    </source>
</evidence>
<dbReference type="SMART" id="SM00388">
    <property type="entry name" value="HisKA"/>
    <property type="match status" value="1"/>
</dbReference>
<evidence type="ECO:0000256" key="12">
    <source>
        <dbReference type="ARBA" id="ARBA00022989"/>
    </source>
</evidence>
<dbReference type="GO" id="GO:0005886">
    <property type="term" value="C:plasma membrane"/>
    <property type="evidence" value="ECO:0007669"/>
    <property type="project" value="UniProtKB-SubCell"/>
</dbReference>
<keyword evidence="10" id="KW-0418">Kinase</keyword>
<keyword evidence="7" id="KW-0808">Transferase</keyword>
<dbReference type="AlphaFoldDB" id="A0A6S6S8X3"/>
<keyword evidence="6" id="KW-0597">Phosphoprotein</keyword>
<dbReference type="EMBL" id="CACVAY010000007">
    <property type="protein sequence ID" value="CAA6800949.1"/>
    <property type="molecule type" value="Genomic_DNA"/>
</dbReference>
<dbReference type="Pfam" id="PF02518">
    <property type="entry name" value="HATPase_c"/>
    <property type="match status" value="1"/>
</dbReference>
<keyword evidence="12 16" id="KW-1133">Transmembrane helix</keyword>
<evidence type="ECO:0000256" key="6">
    <source>
        <dbReference type="ARBA" id="ARBA00022553"/>
    </source>
</evidence>
<dbReference type="SUPFAM" id="SSF55874">
    <property type="entry name" value="ATPase domain of HSP90 chaperone/DNA topoisomerase II/histidine kinase"/>
    <property type="match status" value="1"/>
</dbReference>
<dbReference type="Gene3D" id="3.30.450.20">
    <property type="entry name" value="PAS domain"/>
    <property type="match status" value="2"/>
</dbReference>
<keyword evidence="4" id="KW-1003">Cell membrane</keyword>
<evidence type="ECO:0000256" key="10">
    <source>
        <dbReference type="ARBA" id="ARBA00022777"/>
    </source>
</evidence>
<evidence type="ECO:0000256" key="13">
    <source>
        <dbReference type="ARBA" id="ARBA00023012"/>
    </source>
</evidence>
<keyword evidence="9" id="KW-0547">Nucleotide-binding</keyword>
<dbReference type="InterPro" id="IPR036097">
    <property type="entry name" value="HisK_dim/P_sf"/>
</dbReference>
<dbReference type="InterPro" id="IPR003661">
    <property type="entry name" value="HisK_dim/P_dom"/>
</dbReference>
<sequence length="585" mass="65567">MKPNKPLILIATLLLCLTVILVYLFAKENAIGKLQKNIKTQLLQTVNELKITLERHAYLPSVIANEQAISHFLESQDSFTEVQRQQKNINLWLERTNNLSGTSAIFLMTPEGKVIASSNGAGSDSFLGSDFSQQPYFQYARQNILGRYYAIEPSTKEPAYFFARSIHAQKKVIGVAAVQVNLNEIVFNWGLGNMDFIITDEEGIIFLSSNKAWHLHTLSPIHQSDSLDKTRYNVKSIPLLSDSATHLKRYGFQTIKLQNSNYEMLTERMELADWDVRVLANHAAMYKTIFANTLISTLLILLLTSIATLLWKIQQQRKHFEQQTRMALENKVIKRTQALKQSQEDLIQAAKMAALGQLSASITHEINNPLTAIRAYTDNANQFLKKNRLDMVESNLTEIATLTDSMAAITHQLKAFSRKSKGEMSEVNLGVALKSALSILNPKIVSSQIVTHIEIDLETSKELVFADELWLGQVLVNLISNAISATQGNVKREIWIAIADDTETTHDESRYCIEIRDNGMGINDETLPHIFEPFFTTKPSSKGLGLGLSISFNLVKDMNGSLHARNRVGGGALFTLCLPAAFKRQ</sequence>
<dbReference type="InterPro" id="IPR004358">
    <property type="entry name" value="Sig_transdc_His_kin-like_C"/>
</dbReference>
<keyword evidence="14 16" id="KW-0472">Membrane</keyword>
<comment type="catalytic activity">
    <reaction evidence="1">
        <text>ATP + protein L-histidine = ADP + protein N-phospho-L-histidine.</text>
        <dbReference type="EC" id="2.7.13.3"/>
    </reaction>
</comment>
<evidence type="ECO:0000256" key="15">
    <source>
        <dbReference type="ARBA" id="ARBA00073143"/>
    </source>
</evidence>
<comment type="subcellular location">
    <subcellularLocation>
        <location evidence="2">Cell inner membrane</location>
        <topology evidence="2">Multi-pass membrane protein</topology>
    </subcellularLocation>
</comment>
<dbReference type="PIRSF" id="PIRSF036431">
    <property type="entry name" value="STHK_DctB"/>
    <property type="match status" value="1"/>
</dbReference>
<dbReference type="Pfam" id="PF00512">
    <property type="entry name" value="HisKA"/>
    <property type="match status" value="1"/>
</dbReference>
<evidence type="ECO:0000256" key="9">
    <source>
        <dbReference type="ARBA" id="ARBA00022741"/>
    </source>
</evidence>
<dbReference type="PANTHER" id="PTHR43065:SF46">
    <property type="entry name" value="C4-DICARBOXYLATE TRANSPORT SENSOR PROTEIN DCTB"/>
    <property type="match status" value="1"/>
</dbReference>
<evidence type="ECO:0000256" key="3">
    <source>
        <dbReference type="ARBA" id="ARBA00012438"/>
    </source>
</evidence>
<protein>
    <recommendedName>
        <fullName evidence="15">C4-dicarboxylate transport sensor protein DctB</fullName>
        <ecNumber evidence="3">2.7.13.3</ecNumber>
    </recommendedName>
</protein>
<evidence type="ECO:0000256" key="4">
    <source>
        <dbReference type="ARBA" id="ARBA00022475"/>
    </source>
</evidence>
<proteinExistence type="predicted"/>
<dbReference type="InterPro" id="IPR036890">
    <property type="entry name" value="HATPase_C_sf"/>
</dbReference>
<dbReference type="Gene3D" id="1.10.287.130">
    <property type="match status" value="1"/>
</dbReference>
<evidence type="ECO:0000256" key="1">
    <source>
        <dbReference type="ARBA" id="ARBA00000085"/>
    </source>
</evidence>
<keyword evidence="11" id="KW-0067">ATP-binding</keyword>
<dbReference type="EC" id="2.7.13.3" evidence="3"/>
<keyword evidence="13" id="KW-0902">Two-component regulatory system</keyword>
<dbReference type="PROSITE" id="PS50109">
    <property type="entry name" value="HIS_KIN"/>
    <property type="match status" value="1"/>
</dbReference>
<reference evidence="18" key="1">
    <citation type="submission" date="2020-01" db="EMBL/GenBank/DDBJ databases">
        <authorList>
            <person name="Meier V. D."/>
            <person name="Meier V D."/>
        </authorList>
    </citation>
    <scope>NUCLEOTIDE SEQUENCE</scope>
    <source>
        <strain evidence="18">HLG_WM_MAG_07</strain>
    </source>
</reference>
<evidence type="ECO:0000256" key="8">
    <source>
        <dbReference type="ARBA" id="ARBA00022692"/>
    </source>
</evidence>
<dbReference type="PANTHER" id="PTHR43065">
    <property type="entry name" value="SENSOR HISTIDINE KINASE"/>
    <property type="match status" value="1"/>
</dbReference>
<keyword evidence="8 16" id="KW-0812">Transmembrane</keyword>
<dbReference type="InterPro" id="IPR017055">
    <property type="entry name" value="Sig_transdc_His_kinase_DctB"/>
</dbReference>
<evidence type="ECO:0000313" key="18">
    <source>
        <dbReference type="EMBL" id="CAA6800949.1"/>
    </source>
</evidence>
<keyword evidence="5" id="KW-0997">Cell inner membrane</keyword>
<dbReference type="SMART" id="SM00387">
    <property type="entry name" value="HATPase_c"/>
    <property type="match status" value="1"/>
</dbReference>